<dbReference type="KEGG" id="bfn:OI25_2983"/>
<sequence>MTANVTFLKKILRMKQLVLMVGLGKLRLPQSEIATARPDVSEAGQARRIRGGLDRPRGDSLARVAHCC</sequence>
<dbReference type="Proteomes" id="UP000032614">
    <property type="component" value="Chromosome 1"/>
</dbReference>
<dbReference type="EMBL" id="CP010026">
    <property type="protein sequence ID" value="AJZ59698.1"/>
    <property type="molecule type" value="Genomic_DNA"/>
</dbReference>
<organism evidence="1 2">
    <name type="scientific">Paraburkholderia fungorum</name>
    <dbReference type="NCBI Taxonomy" id="134537"/>
    <lineage>
        <taxon>Bacteria</taxon>
        <taxon>Pseudomonadati</taxon>
        <taxon>Pseudomonadota</taxon>
        <taxon>Betaproteobacteria</taxon>
        <taxon>Burkholderiales</taxon>
        <taxon>Burkholderiaceae</taxon>
        <taxon>Paraburkholderia</taxon>
    </lineage>
</organism>
<accession>A0AAU8T0F3</accession>
<protein>
    <submittedName>
        <fullName evidence="1">CP4-57 prophage</fullName>
    </submittedName>
</protein>
<evidence type="ECO:0000313" key="2">
    <source>
        <dbReference type="Proteomes" id="UP000032614"/>
    </source>
</evidence>
<name>A0AAU8T0F3_9BURK</name>
<reference evidence="1 2" key="1">
    <citation type="journal article" date="2015" name="Genome Announc.">
        <title>Complete genome sequences for 59 burkholderia isolates, both pathogenic and near neighbor.</title>
        <authorList>
            <person name="Johnson S.L."/>
            <person name="Bishop-Lilly K.A."/>
            <person name="Ladner J.T."/>
            <person name="Daligault H.E."/>
            <person name="Davenport K.W."/>
            <person name="Jaissle J."/>
            <person name="Frey K.G."/>
            <person name="Koroleva G.I."/>
            <person name="Bruce D.C."/>
            <person name="Coyne S.R."/>
            <person name="Broomall S.M."/>
            <person name="Li P.E."/>
            <person name="Teshima H."/>
            <person name="Gibbons H.S."/>
            <person name="Palacios G.F."/>
            <person name="Rosenzweig C.N."/>
            <person name="Redden C.L."/>
            <person name="Xu Y."/>
            <person name="Minogue T.D."/>
            <person name="Chain P.S."/>
        </authorList>
    </citation>
    <scope>NUCLEOTIDE SEQUENCE [LARGE SCALE GENOMIC DNA]</scope>
    <source>
        <strain evidence="1 2">ATCC BAA-463</strain>
    </source>
</reference>
<evidence type="ECO:0000313" key="1">
    <source>
        <dbReference type="EMBL" id="AJZ59698.1"/>
    </source>
</evidence>
<proteinExistence type="predicted"/>
<dbReference type="AlphaFoldDB" id="A0AAU8T0F3"/>
<gene>
    <name evidence="1" type="ORF">OI25_2983</name>
</gene>